<sequence length="101" mass="12061">MCNAGMIPTKRILSKKASPSLQRTRPKRYRIRIHKLRKNVHEEKKLLSDHMVLKNLRLYMENMSILEANEKLKKKLILLHQENNALMTQLQNKYCFQSSRT</sequence>
<dbReference type="EMBL" id="BAABME010006601">
    <property type="protein sequence ID" value="GAA0168812.1"/>
    <property type="molecule type" value="Genomic_DNA"/>
</dbReference>
<gene>
    <name evidence="2" type="ORF">LIER_23443</name>
</gene>
<accession>A0AAV3R150</accession>
<name>A0AAV3R150_LITER</name>
<dbReference type="PANTHER" id="PTHR33601">
    <property type="entry name" value="PROTEIN LITTLE ZIPPER 4"/>
    <property type="match status" value="1"/>
</dbReference>
<dbReference type="PANTHER" id="PTHR33601:SF22">
    <property type="entry name" value="PROTEIN LITTLE ZIPPER 1"/>
    <property type="match status" value="1"/>
</dbReference>
<reference evidence="2 3" key="1">
    <citation type="submission" date="2024-01" db="EMBL/GenBank/DDBJ databases">
        <title>The complete chloroplast genome sequence of Lithospermum erythrorhizon: insights into the phylogenetic relationship among Boraginaceae species and the maternal lineages of purple gromwells.</title>
        <authorList>
            <person name="Okada T."/>
            <person name="Watanabe K."/>
        </authorList>
    </citation>
    <scope>NUCLEOTIDE SEQUENCE [LARGE SCALE GENOMIC DNA]</scope>
</reference>
<evidence type="ECO:0000256" key="1">
    <source>
        <dbReference type="SAM" id="MobiDB-lite"/>
    </source>
</evidence>
<dbReference type="AlphaFoldDB" id="A0AAV3R150"/>
<comment type="caution">
    <text evidence="2">The sequence shown here is derived from an EMBL/GenBank/DDBJ whole genome shotgun (WGS) entry which is preliminary data.</text>
</comment>
<evidence type="ECO:0000313" key="3">
    <source>
        <dbReference type="Proteomes" id="UP001454036"/>
    </source>
</evidence>
<evidence type="ECO:0000313" key="2">
    <source>
        <dbReference type="EMBL" id="GAA0168812.1"/>
    </source>
</evidence>
<dbReference type="Proteomes" id="UP001454036">
    <property type="component" value="Unassembled WGS sequence"/>
</dbReference>
<proteinExistence type="predicted"/>
<dbReference type="InterPro" id="IPR039312">
    <property type="entry name" value="ZPR"/>
</dbReference>
<keyword evidence="3" id="KW-1185">Reference proteome</keyword>
<organism evidence="2 3">
    <name type="scientific">Lithospermum erythrorhizon</name>
    <name type="common">Purple gromwell</name>
    <name type="synonym">Lithospermum officinale var. erythrorhizon</name>
    <dbReference type="NCBI Taxonomy" id="34254"/>
    <lineage>
        <taxon>Eukaryota</taxon>
        <taxon>Viridiplantae</taxon>
        <taxon>Streptophyta</taxon>
        <taxon>Embryophyta</taxon>
        <taxon>Tracheophyta</taxon>
        <taxon>Spermatophyta</taxon>
        <taxon>Magnoliopsida</taxon>
        <taxon>eudicotyledons</taxon>
        <taxon>Gunneridae</taxon>
        <taxon>Pentapetalae</taxon>
        <taxon>asterids</taxon>
        <taxon>lamiids</taxon>
        <taxon>Boraginales</taxon>
        <taxon>Boraginaceae</taxon>
        <taxon>Boraginoideae</taxon>
        <taxon>Lithospermeae</taxon>
        <taxon>Lithospermum</taxon>
    </lineage>
</organism>
<feature type="region of interest" description="Disordered" evidence="1">
    <location>
        <begin position="1"/>
        <end position="24"/>
    </location>
</feature>
<protein>
    <submittedName>
        <fullName evidence="2">Uncharacterized protein</fullName>
    </submittedName>
</protein>